<proteinExistence type="predicted"/>
<comment type="caution">
    <text evidence="1">The sequence shown here is derived from an EMBL/GenBank/DDBJ whole genome shotgun (WGS) entry which is preliminary data.</text>
</comment>
<reference evidence="1" key="1">
    <citation type="submission" date="2017-12" db="EMBL/GenBank/DDBJ databases">
        <title>Gene loss provides genomic basis for host adaptation in cereal stripe rust fungi.</title>
        <authorList>
            <person name="Xia C."/>
        </authorList>
    </citation>
    <scope>NUCLEOTIDE SEQUENCE [LARGE SCALE GENOMIC DNA]</scope>
    <source>
        <strain evidence="1">93-210</strain>
    </source>
</reference>
<organism evidence="1 2">
    <name type="scientific">Puccinia striiformis</name>
    <dbReference type="NCBI Taxonomy" id="27350"/>
    <lineage>
        <taxon>Eukaryota</taxon>
        <taxon>Fungi</taxon>
        <taxon>Dikarya</taxon>
        <taxon>Basidiomycota</taxon>
        <taxon>Pucciniomycotina</taxon>
        <taxon>Pucciniomycetes</taxon>
        <taxon>Pucciniales</taxon>
        <taxon>Pucciniaceae</taxon>
        <taxon>Puccinia</taxon>
    </lineage>
</organism>
<dbReference type="VEuPathDB" id="FungiDB:PSTT_10851"/>
<dbReference type="EMBL" id="PKSL01000120">
    <property type="protein sequence ID" value="POW03814.1"/>
    <property type="molecule type" value="Genomic_DNA"/>
</dbReference>
<dbReference type="Proteomes" id="UP000239156">
    <property type="component" value="Unassembled WGS sequence"/>
</dbReference>
<keyword evidence="2" id="KW-1185">Reference proteome</keyword>
<gene>
    <name evidence="1" type="ORF">PSTT_10851</name>
</gene>
<sequence length="52" mass="5818">MDMYFNVLVRLALLGLFTTLYGVLKLQPVVVRPLSLRVSPATHTWIPPIAPV</sequence>
<protein>
    <submittedName>
        <fullName evidence="1">Uncharacterized protein</fullName>
    </submittedName>
</protein>
<accession>A0A2S4V2R3</accession>
<dbReference type="AlphaFoldDB" id="A0A2S4V2R3"/>
<evidence type="ECO:0000313" key="2">
    <source>
        <dbReference type="Proteomes" id="UP000239156"/>
    </source>
</evidence>
<name>A0A2S4V2R3_9BASI</name>
<evidence type="ECO:0000313" key="1">
    <source>
        <dbReference type="EMBL" id="POW03814.1"/>
    </source>
</evidence>